<dbReference type="GO" id="GO:0030148">
    <property type="term" value="P:sphingolipid biosynthetic process"/>
    <property type="evidence" value="ECO:0007669"/>
    <property type="project" value="TreeGrafter"/>
</dbReference>
<keyword evidence="4 12" id="KW-0808">Transferase</keyword>
<feature type="transmembrane region" description="Helical" evidence="12">
    <location>
        <begin position="93"/>
        <end position="114"/>
    </location>
</feature>
<dbReference type="EMBL" id="JABCYN010000005">
    <property type="protein sequence ID" value="KAF6015928.1"/>
    <property type="molecule type" value="Genomic_DNA"/>
</dbReference>
<comment type="caution">
    <text evidence="12">Lacks conserved residue(s) required for the propagation of feature annotation.</text>
</comment>
<feature type="transmembrane region" description="Helical" evidence="12">
    <location>
        <begin position="259"/>
        <end position="281"/>
    </location>
</feature>
<evidence type="ECO:0000256" key="8">
    <source>
        <dbReference type="ARBA" id="ARBA00023098"/>
    </source>
</evidence>
<evidence type="ECO:0000256" key="3">
    <source>
        <dbReference type="ARBA" id="ARBA00022516"/>
    </source>
</evidence>
<comment type="subcellular location">
    <subcellularLocation>
        <location evidence="1">Membrane</location>
        <topology evidence="1">Multi-pass membrane protein</topology>
    </subcellularLocation>
</comment>
<dbReference type="GO" id="GO:0034626">
    <property type="term" value="P:fatty acid elongation, polyunsaturated fatty acid"/>
    <property type="evidence" value="ECO:0007669"/>
    <property type="project" value="TreeGrafter"/>
</dbReference>
<evidence type="ECO:0000313" key="15">
    <source>
        <dbReference type="EMBL" id="VUG16995.1"/>
    </source>
</evidence>
<proteinExistence type="inferred from homology"/>
<dbReference type="GO" id="GO:0019367">
    <property type="term" value="P:fatty acid elongation, saturated fatty acid"/>
    <property type="evidence" value="ECO:0007669"/>
    <property type="project" value="TreeGrafter"/>
</dbReference>
<evidence type="ECO:0000256" key="7">
    <source>
        <dbReference type="ARBA" id="ARBA00022989"/>
    </source>
</evidence>
<protein>
    <recommendedName>
        <fullName evidence="12">Elongation of fatty acids protein</fullName>
        <ecNumber evidence="12">2.3.1.-</ecNumber>
    </recommendedName>
</protein>
<evidence type="ECO:0000256" key="9">
    <source>
        <dbReference type="ARBA" id="ARBA00023136"/>
    </source>
</evidence>
<dbReference type="Pfam" id="PF01151">
    <property type="entry name" value="ELO"/>
    <property type="match status" value="1"/>
</dbReference>
<evidence type="ECO:0000256" key="13">
    <source>
        <dbReference type="SAM" id="MobiDB-lite"/>
    </source>
</evidence>
<dbReference type="GO" id="GO:0034625">
    <property type="term" value="P:fatty acid elongation, monounsaturated fatty acid"/>
    <property type="evidence" value="ECO:0007669"/>
    <property type="project" value="TreeGrafter"/>
</dbReference>
<sequence length="342" mass="39437">MGNSIIPLPTIDRPFGFYLFGVFDKVVTSVTGGRFIPSQFEFVENETFLSDLPHVAIAIAMYYILVFGGRFLLKKVGAKPLSLRFQFQIHNMFLTTVSFLLVALMYEQLIPMIAHHGLYFSICDGQAWTKEMTTLYYLNYLVKFYEFLDTYYLVLKQKKLTFLHTYHHGATALLCYTQLIGTTSISWVPITLNLDVHVLMYWYYFLSARGIHVWWKEWVTRFQILQFILDLIFIYYATAIKVGHAIAPEYVCKRCAGSPLATISGCAIISSYLVLFIAFYIDIYKKSTKKSKVVRRVRGGVAAKVNEYVLLDKQTVQDNYDSNTGSPLPTKRRLHRGEKSEL</sequence>
<organism evidence="15 16">
    <name type="scientific">Dekkera bruxellensis</name>
    <name type="common">Brettanomyces custersii</name>
    <dbReference type="NCBI Taxonomy" id="5007"/>
    <lineage>
        <taxon>Eukaryota</taxon>
        <taxon>Fungi</taxon>
        <taxon>Dikarya</taxon>
        <taxon>Ascomycota</taxon>
        <taxon>Saccharomycotina</taxon>
        <taxon>Pichiomycetes</taxon>
        <taxon>Pichiales</taxon>
        <taxon>Pichiaceae</taxon>
        <taxon>Brettanomyces</taxon>
    </lineage>
</organism>
<dbReference type="STRING" id="5007.A0A3F2XYM5"/>
<keyword evidence="3 12" id="KW-0444">Lipid biosynthesis</keyword>
<comment type="catalytic activity">
    <reaction evidence="12">
        <text>an acyl-CoA + malonyl-CoA + H(+) = a 3-oxoacyl-CoA + CO2 + CoA</text>
        <dbReference type="Rhea" id="RHEA:50252"/>
        <dbReference type="ChEBI" id="CHEBI:15378"/>
        <dbReference type="ChEBI" id="CHEBI:16526"/>
        <dbReference type="ChEBI" id="CHEBI:57287"/>
        <dbReference type="ChEBI" id="CHEBI:57384"/>
        <dbReference type="ChEBI" id="CHEBI:58342"/>
        <dbReference type="ChEBI" id="CHEBI:90726"/>
    </reaction>
    <physiologicalReaction direction="left-to-right" evidence="12">
        <dbReference type="Rhea" id="RHEA:50253"/>
    </physiologicalReaction>
</comment>
<dbReference type="EC" id="2.3.1.-" evidence="12"/>
<dbReference type="Proteomes" id="UP000478008">
    <property type="component" value="Unassembled WGS sequence"/>
</dbReference>
<dbReference type="AlphaFoldDB" id="A0A3F2XYM5"/>
<evidence type="ECO:0000313" key="17">
    <source>
        <dbReference type="Proteomes" id="UP000568158"/>
    </source>
</evidence>
<evidence type="ECO:0000256" key="4">
    <source>
        <dbReference type="ARBA" id="ARBA00022679"/>
    </source>
</evidence>
<feature type="transmembrane region" description="Helical" evidence="12">
    <location>
        <begin position="52"/>
        <end position="73"/>
    </location>
</feature>
<keyword evidence="16" id="KW-1185">Reference proteome</keyword>
<dbReference type="PROSITE" id="PS01188">
    <property type="entry name" value="ELO"/>
    <property type="match status" value="1"/>
</dbReference>
<dbReference type="PANTHER" id="PTHR11157:SF134">
    <property type="entry name" value="ELONGATION OF FATTY ACIDS PROTEIN 1-RELATED"/>
    <property type="match status" value="1"/>
</dbReference>
<name>A0A3F2XYM5_DEKBR</name>
<dbReference type="EMBL" id="CABFWN010000001">
    <property type="protein sequence ID" value="VUG16995.1"/>
    <property type="molecule type" value="Genomic_DNA"/>
</dbReference>
<dbReference type="PANTHER" id="PTHR11157">
    <property type="entry name" value="FATTY ACID ACYL TRANSFERASE-RELATED"/>
    <property type="match status" value="1"/>
</dbReference>
<evidence type="ECO:0000256" key="12">
    <source>
        <dbReference type="RuleBase" id="RU361115"/>
    </source>
</evidence>
<dbReference type="Proteomes" id="UP000568158">
    <property type="component" value="Unassembled WGS sequence"/>
</dbReference>
<comment type="similarity">
    <text evidence="2 12">Belongs to the ELO family.</text>
</comment>
<reference evidence="14 17" key="2">
    <citation type="journal article" date="2020" name="Appl. Microbiol. Biotechnol.">
        <title>Targeted gene deletion in Brettanomyces bruxellensis with an expression-free CRISPR-Cas9 system.</title>
        <authorList>
            <person name="Varela C."/>
            <person name="Bartel C."/>
            <person name="Onetto C."/>
            <person name="Borneman A."/>
        </authorList>
    </citation>
    <scope>NUCLEOTIDE SEQUENCE [LARGE SCALE GENOMIC DNA]</scope>
    <source>
        <strain evidence="14 17">AWRI1613</strain>
    </source>
</reference>
<evidence type="ECO:0000256" key="5">
    <source>
        <dbReference type="ARBA" id="ARBA00022692"/>
    </source>
</evidence>
<keyword evidence="7 12" id="KW-1133">Transmembrane helix</keyword>
<keyword evidence="9 12" id="KW-0472">Membrane</keyword>
<accession>A0A3F2XYM5</accession>
<evidence type="ECO:0000256" key="2">
    <source>
        <dbReference type="ARBA" id="ARBA00007263"/>
    </source>
</evidence>
<reference evidence="15 16" key="1">
    <citation type="submission" date="2019-07" db="EMBL/GenBank/DDBJ databases">
        <authorList>
            <person name="Friedrich A."/>
            <person name="Schacherer J."/>
        </authorList>
    </citation>
    <scope>NUCLEOTIDE SEQUENCE [LARGE SCALE GENOMIC DNA]</scope>
</reference>
<keyword evidence="5 12" id="KW-0812">Transmembrane</keyword>
<evidence type="ECO:0000256" key="10">
    <source>
        <dbReference type="ARBA" id="ARBA00023160"/>
    </source>
</evidence>
<keyword evidence="6 12" id="KW-0276">Fatty acid metabolism</keyword>
<evidence type="ECO:0000256" key="1">
    <source>
        <dbReference type="ARBA" id="ARBA00004141"/>
    </source>
</evidence>
<gene>
    <name evidence="15" type="primary">ELO2</name>
    <name evidence="15" type="ORF">DEBR0S1_30834G</name>
    <name evidence="14" type="ORF">HII12_000491</name>
</gene>
<feature type="region of interest" description="Disordered" evidence="13">
    <location>
        <begin position="320"/>
        <end position="342"/>
    </location>
</feature>
<evidence type="ECO:0000256" key="11">
    <source>
        <dbReference type="ARBA" id="ARBA00047375"/>
    </source>
</evidence>
<dbReference type="GO" id="GO:0042761">
    <property type="term" value="P:very long-chain fatty acid biosynthetic process"/>
    <property type="evidence" value="ECO:0007669"/>
    <property type="project" value="TreeGrafter"/>
</dbReference>
<dbReference type="InterPro" id="IPR030457">
    <property type="entry name" value="ELO_CS"/>
</dbReference>
<dbReference type="InterPro" id="IPR002076">
    <property type="entry name" value="ELO_fam"/>
</dbReference>
<evidence type="ECO:0000256" key="6">
    <source>
        <dbReference type="ARBA" id="ARBA00022832"/>
    </source>
</evidence>
<keyword evidence="8 12" id="KW-0443">Lipid metabolism</keyword>
<evidence type="ECO:0000313" key="16">
    <source>
        <dbReference type="Proteomes" id="UP000478008"/>
    </source>
</evidence>
<evidence type="ECO:0000313" key="14">
    <source>
        <dbReference type="EMBL" id="KAF6015928.1"/>
    </source>
</evidence>
<comment type="catalytic activity">
    <reaction evidence="11">
        <text>a very-long-chain acyl-CoA + malonyl-CoA + H(+) = a very-long-chain 3-oxoacyl-CoA + CO2 + CoA</text>
        <dbReference type="Rhea" id="RHEA:32727"/>
        <dbReference type="ChEBI" id="CHEBI:15378"/>
        <dbReference type="ChEBI" id="CHEBI:16526"/>
        <dbReference type="ChEBI" id="CHEBI:57287"/>
        <dbReference type="ChEBI" id="CHEBI:57384"/>
        <dbReference type="ChEBI" id="CHEBI:90725"/>
        <dbReference type="ChEBI" id="CHEBI:90736"/>
        <dbReference type="EC" id="2.3.1.199"/>
    </reaction>
</comment>
<dbReference type="GO" id="GO:0005789">
    <property type="term" value="C:endoplasmic reticulum membrane"/>
    <property type="evidence" value="ECO:0007669"/>
    <property type="project" value="TreeGrafter"/>
</dbReference>
<feature type="transmembrane region" description="Helical" evidence="12">
    <location>
        <begin position="227"/>
        <end position="247"/>
    </location>
</feature>
<keyword evidence="10 12" id="KW-0275">Fatty acid biosynthesis</keyword>
<dbReference type="GO" id="GO:0009922">
    <property type="term" value="F:fatty acid elongase activity"/>
    <property type="evidence" value="ECO:0007669"/>
    <property type="project" value="UniProtKB-EC"/>
</dbReference>